<dbReference type="Proteomes" id="UP000449547">
    <property type="component" value="Unassembled WGS sequence"/>
</dbReference>
<sequence length="133" mass="15454">MALDYTQCCADIERAVGILNRTQARVAEATKGVDTISRIVHTNRVFGLVAEADLRHAHRRAHSAKARLYPVATSVAARIAYLERKRDQLERRNHLRRLFDGDDVLFTKLYRIDRLLDKRDQLQREVEARSRDE</sequence>
<dbReference type="VEuPathDB" id="FungiDB:DIURU_000924"/>
<dbReference type="GO" id="GO:0008608">
    <property type="term" value="P:attachment of spindle microtubules to kinetochore"/>
    <property type="evidence" value="ECO:0007669"/>
    <property type="project" value="InterPro"/>
</dbReference>
<gene>
    <name evidence="2" type="ORF">DIURU_000924</name>
</gene>
<evidence type="ECO:0000256" key="1">
    <source>
        <dbReference type="SAM" id="Coils"/>
    </source>
</evidence>
<dbReference type="Pfam" id="PF08287">
    <property type="entry name" value="DASH_Spc19"/>
    <property type="match status" value="1"/>
</dbReference>
<dbReference type="InterPro" id="IPR013251">
    <property type="entry name" value="DASH_Spc19"/>
</dbReference>
<protein>
    <submittedName>
        <fullName evidence="2">Uncharacterized protein</fullName>
    </submittedName>
</protein>
<reference evidence="2 3" key="1">
    <citation type="submission" date="2019-07" db="EMBL/GenBank/DDBJ databases">
        <title>Genome assembly of two rare yeast pathogens: Diutina rugosa and Trichomonascus ciferrii.</title>
        <authorList>
            <person name="Mixao V."/>
            <person name="Saus E."/>
            <person name="Hansen A."/>
            <person name="Lass-Flor C."/>
            <person name="Gabaldon T."/>
        </authorList>
    </citation>
    <scope>NUCLEOTIDE SEQUENCE [LARGE SCALE GENOMIC DNA]</scope>
    <source>
        <strain evidence="2 3">CBS 613</strain>
    </source>
</reference>
<dbReference type="GeneID" id="54779577"/>
<accession>A0A642UWJ1</accession>
<keyword evidence="1" id="KW-0175">Coiled coil</keyword>
<organism evidence="2 3">
    <name type="scientific">Diutina rugosa</name>
    <name type="common">Yeast</name>
    <name type="synonym">Candida rugosa</name>
    <dbReference type="NCBI Taxonomy" id="5481"/>
    <lineage>
        <taxon>Eukaryota</taxon>
        <taxon>Fungi</taxon>
        <taxon>Dikarya</taxon>
        <taxon>Ascomycota</taxon>
        <taxon>Saccharomycotina</taxon>
        <taxon>Pichiomycetes</taxon>
        <taxon>Debaryomycetaceae</taxon>
        <taxon>Diutina</taxon>
    </lineage>
</organism>
<name>A0A642UWJ1_DIURU</name>
<proteinExistence type="predicted"/>
<evidence type="ECO:0000313" key="2">
    <source>
        <dbReference type="EMBL" id="KAA8906763.1"/>
    </source>
</evidence>
<keyword evidence="3" id="KW-1185">Reference proteome</keyword>
<comment type="caution">
    <text evidence="2">The sequence shown here is derived from an EMBL/GenBank/DDBJ whole genome shotgun (WGS) entry which is preliminary data.</text>
</comment>
<dbReference type="AlphaFoldDB" id="A0A642UWJ1"/>
<dbReference type="EMBL" id="SWFT01000031">
    <property type="protein sequence ID" value="KAA8906763.1"/>
    <property type="molecule type" value="Genomic_DNA"/>
</dbReference>
<dbReference type="GO" id="GO:0042729">
    <property type="term" value="C:DASH complex"/>
    <property type="evidence" value="ECO:0007669"/>
    <property type="project" value="InterPro"/>
</dbReference>
<dbReference type="GO" id="GO:0005876">
    <property type="term" value="C:spindle microtubule"/>
    <property type="evidence" value="ECO:0007669"/>
    <property type="project" value="InterPro"/>
</dbReference>
<dbReference type="RefSeq" id="XP_034014277.1">
    <property type="nucleotide sequence ID" value="XM_034159226.1"/>
</dbReference>
<feature type="coiled-coil region" evidence="1">
    <location>
        <begin position="72"/>
        <end position="132"/>
    </location>
</feature>
<evidence type="ECO:0000313" key="3">
    <source>
        <dbReference type="Proteomes" id="UP000449547"/>
    </source>
</evidence>